<feature type="compositionally biased region" description="Basic and acidic residues" evidence="1">
    <location>
        <begin position="256"/>
        <end position="265"/>
    </location>
</feature>
<name>A0A8H6YYB5_9AGAR</name>
<comment type="caution">
    <text evidence="2">The sequence shown here is derived from an EMBL/GenBank/DDBJ whole genome shotgun (WGS) entry which is preliminary data.</text>
</comment>
<organism evidence="2 3">
    <name type="scientific">Mycena sanguinolenta</name>
    <dbReference type="NCBI Taxonomy" id="230812"/>
    <lineage>
        <taxon>Eukaryota</taxon>
        <taxon>Fungi</taxon>
        <taxon>Dikarya</taxon>
        <taxon>Basidiomycota</taxon>
        <taxon>Agaricomycotina</taxon>
        <taxon>Agaricomycetes</taxon>
        <taxon>Agaricomycetidae</taxon>
        <taxon>Agaricales</taxon>
        <taxon>Marasmiineae</taxon>
        <taxon>Mycenaceae</taxon>
        <taxon>Mycena</taxon>
    </lineage>
</organism>
<evidence type="ECO:0000313" key="2">
    <source>
        <dbReference type="EMBL" id="KAF7367207.1"/>
    </source>
</evidence>
<feature type="region of interest" description="Disordered" evidence="1">
    <location>
        <begin position="66"/>
        <end position="91"/>
    </location>
</feature>
<gene>
    <name evidence="2" type="ORF">MSAN_00981000</name>
</gene>
<feature type="compositionally biased region" description="Basic and acidic residues" evidence="1">
    <location>
        <begin position="66"/>
        <end position="81"/>
    </location>
</feature>
<protein>
    <submittedName>
        <fullName evidence="2">Uncharacterized protein</fullName>
    </submittedName>
</protein>
<evidence type="ECO:0000313" key="3">
    <source>
        <dbReference type="Proteomes" id="UP000623467"/>
    </source>
</evidence>
<proteinExistence type="predicted"/>
<accession>A0A8H6YYB5</accession>
<dbReference type="AlphaFoldDB" id="A0A8H6YYB5"/>
<evidence type="ECO:0000256" key="1">
    <source>
        <dbReference type="SAM" id="MobiDB-lite"/>
    </source>
</evidence>
<reference evidence="2" key="1">
    <citation type="submission" date="2020-05" db="EMBL/GenBank/DDBJ databases">
        <title>Mycena genomes resolve the evolution of fungal bioluminescence.</title>
        <authorList>
            <person name="Tsai I.J."/>
        </authorList>
    </citation>
    <scope>NUCLEOTIDE SEQUENCE</scope>
    <source>
        <strain evidence="2">160909Yilan</strain>
    </source>
</reference>
<feature type="region of interest" description="Disordered" evidence="1">
    <location>
        <begin position="235"/>
        <end position="265"/>
    </location>
</feature>
<dbReference type="Proteomes" id="UP000623467">
    <property type="component" value="Unassembled WGS sequence"/>
</dbReference>
<dbReference type="EMBL" id="JACAZH010000006">
    <property type="protein sequence ID" value="KAF7367207.1"/>
    <property type="molecule type" value="Genomic_DNA"/>
</dbReference>
<keyword evidence="3" id="KW-1185">Reference proteome</keyword>
<sequence>MKSHPSTKLIGMHARISDRAHVCGVIVTTRVATFATNVGANSSAIPMPNVGELYLACKSQLAQLDHEAHPAKTHSEGEDGKSKKRRSDVQYPPSELLSPLLVFRVLPSPLIIAPNTVSPLVPEPFEGEEDAESSWWSLITRNYSKMTTVAATMIAVKVHQYTPPSFPPTTTHPPSRGASARRIRLSATSEGHTCGQTPSGLAIPHSDPVQRWLAVDTERAEMLWKKRYREQRRPRRDYIHNEDTPQTPLPASTFHAHGEPQRKIG</sequence>